<dbReference type="InterPro" id="IPR006140">
    <property type="entry name" value="D-isomer_DH_NAD-bd"/>
</dbReference>
<sequence>MKILHLDTNHELIINQLNELGFQNDEDYYSSKEAIEKKIDQYDGIIIRSRFTIDKPFLDAATNLKFIGRVGAGLENIDCEYAEKKGVYLIAAPEGNRNAVGEHALGMLLSLFNKLNKADAEVRLGQWLREDNRGIELDGRTVGIIGYGNMGKAFAKKLRGFDVEVLCYDIKDNVGDANAKQVSLKEFQEKVDVVSLNTPQTPLTLKMVNTEFINQFKKPFWFINTARGKSVVTQDLVEALQSGKILGAGLDVLEYEKDSFENLFKTPDTSGNVEKGLLSEVEATKAFQYLIRSKKVLLTPHVAGWTVESKEKLAQTIVDKIKAKFC</sequence>
<dbReference type="RefSeq" id="WP_167916733.1">
    <property type="nucleotide sequence ID" value="NZ_JAAVJS010000003.1"/>
</dbReference>
<organism evidence="4 5">
    <name type="scientific">Tamlana crocina</name>
    <dbReference type="NCBI Taxonomy" id="393006"/>
    <lineage>
        <taxon>Bacteria</taxon>
        <taxon>Pseudomonadati</taxon>
        <taxon>Bacteroidota</taxon>
        <taxon>Flavobacteriia</taxon>
        <taxon>Flavobacteriales</taxon>
        <taxon>Flavobacteriaceae</taxon>
        <taxon>Tamlana</taxon>
    </lineage>
</organism>
<proteinExistence type="inferred from homology"/>
<comment type="similarity">
    <text evidence="1">Belongs to the D-isomer specific 2-hydroxyacid dehydrogenase family.</text>
</comment>
<dbReference type="InterPro" id="IPR006139">
    <property type="entry name" value="D-isomer_2_OHA_DH_cat_dom"/>
</dbReference>
<dbReference type="PANTHER" id="PTHR42938">
    <property type="entry name" value="FORMATE DEHYDROGENASE 1"/>
    <property type="match status" value="1"/>
</dbReference>
<dbReference type="SUPFAM" id="SSF51735">
    <property type="entry name" value="NAD(P)-binding Rossmann-fold domains"/>
    <property type="match status" value="1"/>
</dbReference>
<feature type="domain" description="D-isomer specific 2-hydroxyacid dehydrogenase catalytic" evidence="2">
    <location>
        <begin position="29"/>
        <end position="323"/>
    </location>
</feature>
<dbReference type="PANTHER" id="PTHR42938:SF9">
    <property type="entry name" value="FORMATE DEHYDROGENASE 1"/>
    <property type="match status" value="1"/>
</dbReference>
<evidence type="ECO:0000313" key="5">
    <source>
        <dbReference type="Proteomes" id="UP000760545"/>
    </source>
</evidence>
<dbReference type="Proteomes" id="UP000760545">
    <property type="component" value="Unassembled WGS sequence"/>
</dbReference>
<keyword evidence="1" id="KW-0560">Oxidoreductase</keyword>
<dbReference type="SUPFAM" id="SSF52283">
    <property type="entry name" value="Formate/glycerate dehydrogenase catalytic domain-like"/>
    <property type="match status" value="1"/>
</dbReference>
<keyword evidence="5" id="KW-1185">Reference proteome</keyword>
<dbReference type="InterPro" id="IPR036291">
    <property type="entry name" value="NAD(P)-bd_dom_sf"/>
</dbReference>
<dbReference type="Pfam" id="PF02826">
    <property type="entry name" value="2-Hacid_dh_C"/>
    <property type="match status" value="1"/>
</dbReference>
<evidence type="ECO:0000256" key="1">
    <source>
        <dbReference type="RuleBase" id="RU003719"/>
    </source>
</evidence>
<name>A0ABX1DBR3_9FLAO</name>
<evidence type="ECO:0000313" key="4">
    <source>
        <dbReference type="EMBL" id="NJX14478.1"/>
    </source>
</evidence>
<feature type="domain" description="D-isomer specific 2-hydroxyacid dehydrogenase NAD-binding" evidence="3">
    <location>
        <begin position="105"/>
        <end position="303"/>
    </location>
</feature>
<accession>A0ABX1DBR3</accession>
<gene>
    <name evidence="4" type="ORF">HC176_03120</name>
</gene>
<evidence type="ECO:0000259" key="3">
    <source>
        <dbReference type="Pfam" id="PF02826"/>
    </source>
</evidence>
<protein>
    <submittedName>
        <fullName evidence="4">Hydroxyacid dehydrogenase</fullName>
    </submittedName>
</protein>
<reference evidence="4 5" key="1">
    <citation type="submission" date="2020-03" db="EMBL/GenBank/DDBJ databases">
        <title>Tamlana sp. nov, isolated from XXX.</title>
        <authorList>
            <person name="Cao W.R."/>
        </authorList>
    </citation>
    <scope>NUCLEOTIDE SEQUENCE [LARGE SCALE GENOMIC DNA]</scope>
    <source>
        <strain evidence="4 5">HST1-43</strain>
    </source>
</reference>
<dbReference type="CDD" id="cd12179">
    <property type="entry name" value="2-Hacid_dh_14"/>
    <property type="match status" value="1"/>
</dbReference>
<comment type="caution">
    <text evidence="4">The sequence shown here is derived from an EMBL/GenBank/DDBJ whole genome shotgun (WGS) entry which is preliminary data.</text>
</comment>
<evidence type="ECO:0000259" key="2">
    <source>
        <dbReference type="Pfam" id="PF00389"/>
    </source>
</evidence>
<dbReference type="EMBL" id="JAAVJS010000003">
    <property type="protein sequence ID" value="NJX14478.1"/>
    <property type="molecule type" value="Genomic_DNA"/>
</dbReference>
<dbReference type="Gene3D" id="3.40.50.720">
    <property type="entry name" value="NAD(P)-binding Rossmann-like Domain"/>
    <property type="match status" value="2"/>
</dbReference>
<dbReference type="Pfam" id="PF00389">
    <property type="entry name" value="2-Hacid_dh"/>
    <property type="match status" value="1"/>
</dbReference>